<dbReference type="Pfam" id="PF01381">
    <property type="entry name" value="HTH_3"/>
    <property type="match status" value="1"/>
</dbReference>
<dbReference type="Gene3D" id="1.10.260.40">
    <property type="entry name" value="lambda repressor-like DNA-binding domains"/>
    <property type="match status" value="1"/>
</dbReference>
<evidence type="ECO:0000313" key="3">
    <source>
        <dbReference type="Proteomes" id="UP000824135"/>
    </source>
</evidence>
<dbReference type="AlphaFoldDB" id="A0A9D1Z7I2"/>
<evidence type="ECO:0000313" key="2">
    <source>
        <dbReference type="EMBL" id="HIY78320.1"/>
    </source>
</evidence>
<organism evidence="2 3">
    <name type="scientific">Candidatus Borkfalkia excrementavium</name>
    <dbReference type="NCBI Taxonomy" id="2838505"/>
    <lineage>
        <taxon>Bacteria</taxon>
        <taxon>Bacillati</taxon>
        <taxon>Bacillota</taxon>
        <taxon>Clostridia</taxon>
        <taxon>Christensenellales</taxon>
        <taxon>Christensenellaceae</taxon>
        <taxon>Candidatus Borkfalkia</taxon>
    </lineage>
</organism>
<evidence type="ECO:0000259" key="1">
    <source>
        <dbReference type="PROSITE" id="PS50943"/>
    </source>
</evidence>
<reference evidence="2" key="1">
    <citation type="journal article" date="2021" name="PeerJ">
        <title>Extensive microbial diversity within the chicken gut microbiome revealed by metagenomics and culture.</title>
        <authorList>
            <person name="Gilroy R."/>
            <person name="Ravi A."/>
            <person name="Getino M."/>
            <person name="Pursley I."/>
            <person name="Horton D.L."/>
            <person name="Alikhan N.F."/>
            <person name="Baker D."/>
            <person name="Gharbi K."/>
            <person name="Hall N."/>
            <person name="Watson M."/>
            <person name="Adriaenssens E.M."/>
            <person name="Foster-Nyarko E."/>
            <person name="Jarju S."/>
            <person name="Secka A."/>
            <person name="Antonio M."/>
            <person name="Oren A."/>
            <person name="Chaudhuri R.R."/>
            <person name="La Ragione R."/>
            <person name="Hildebrand F."/>
            <person name="Pallen M.J."/>
        </authorList>
    </citation>
    <scope>NUCLEOTIDE SEQUENCE</scope>
    <source>
        <strain evidence="2">CHK199-9574</strain>
    </source>
</reference>
<dbReference type="SUPFAM" id="SSF47413">
    <property type="entry name" value="lambda repressor-like DNA-binding domains"/>
    <property type="match status" value="1"/>
</dbReference>
<sequence>MTQEELAEALGCSQAMIARWEANEHQPKEEHIVKAAKFFGVSTDYILGLSDY</sequence>
<protein>
    <submittedName>
        <fullName evidence="2">Helix-turn-helix transcriptional regulator</fullName>
    </submittedName>
</protein>
<dbReference type="GO" id="GO:0003677">
    <property type="term" value="F:DNA binding"/>
    <property type="evidence" value="ECO:0007669"/>
    <property type="project" value="InterPro"/>
</dbReference>
<name>A0A9D1Z7I2_9FIRM</name>
<feature type="domain" description="HTH cro/C1-type" evidence="1">
    <location>
        <begin position="1"/>
        <end position="46"/>
    </location>
</feature>
<dbReference type="InterPro" id="IPR010982">
    <property type="entry name" value="Lambda_DNA-bd_dom_sf"/>
</dbReference>
<dbReference type="Proteomes" id="UP000824135">
    <property type="component" value="Unassembled WGS sequence"/>
</dbReference>
<gene>
    <name evidence="2" type="ORF">H9728_04685</name>
</gene>
<accession>A0A9D1Z7I2</accession>
<dbReference type="InterPro" id="IPR001387">
    <property type="entry name" value="Cro/C1-type_HTH"/>
</dbReference>
<proteinExistence type="predicted"/>
<dbReference type="PROSITE" id="PS50943">
    <property type="entry name" value="HTH_CROC1"/>
    <property type="match status" value="1"/>
</dbReference>
<dbReference type="EMBL" id="DXCO01000034">
    <property type="protein sequence ID" value="HIY78320.1"/>
    <property type="molecule type" value="Genomic_DNA"/>
</dbReference>
<dbReference type="CDD" id="cd00093">
    <property type="entry name" value="HTH_XRE"/>
    <property type="match status" value="1"/>
</dbReference>
<reference evidence="2" key="2">
    <citation type="submission" date="2021-04" db="EMBL/GenBank/DDBJ databases">
        <authorList>
            <person name="Gilroy R."/>
        </authorList>
    </citation>
    <scope>NUCLEOTIDE SEQUENCE</scope>
    <source>
        <strain evidence="2">CHK199-9574</strain>
    </source>
</reference>
<comment type="caution">
    <text evidence="2">The sequence shown here is derived from an EMBL/GenBank/DDBJ whole genome shotgun (WGS) entry which is preliminary data.</text>
</comment>
<dbReference type="SMART" id="SM00530">
    <property type="entry name" value="HTH_XRE"/>
    <property type="match status" value="1"/>
</dbReference>